<keyword evidence="3" id="KW-1003">Cell membrane</keyword>
<feature type="transmembrane region" description="Helical" evidence="10">
    <location>
        <begin position="432"/>
        <end position="452"/>
    </location>
</feature>
<feature type="transmembrane region" description="Helical" evidence="10">
    <location>
        <begin position="187"/>
        <end position="210"/>
    </location>
</feature>
<evidence type="ECO:0000256" key="6">
    <source>
        <dbReference type="ARBA" id="ARBA00023136"/>
    </source>
</evidence>
<evidence type="ECO:0000256" key="2">
    <source>
        <dbReference type="ARBA" id="ARBA00004651"/>
    </source>
</evidence>
<reference evidence="11 12" key="1">
    <citation type="journal article" date="2018" name="Mol. Biol. Evol.">
        <title>Broad Genomic Sampling Reveals a Smut Pathogenic Ancestry of the Fungal Clade Ustilaginomycotina.</title>
        <authorList>
            <person name="Kijpornyongpan T."/>
            <person name="Mondo S.J."/>
            <person name="Barry K."/>
            <person name="Sandor L."/>
            <person name="Lee J."/>
            <person name="Lipzen A."/>
            <person name="Pangilinan J."/>
            <person name="LaButti K."/>
            <person name="Hainaut M."/>
            <person name="Henrissat B."/>
            <person name="Grigoriev I.V."/>
            <person name="Spatafora J.W."/>
            <person name="Aime M.C."/>
        </authorList>
    </citation>
    <scope>NUCLEOTIDE SEQUENCE [LARGE SCALE GENOMIC DNA]</scope>
    <source>
        <strain evidence="11 12">MCA 4718</strain>
    </source>
</reference>
<dbReference type="PANTHER" id="PTHR28259">
    <property type="entry name" value="FLUORIDE EXPORT PROTEIN 1-RELATED"/>
    <property type="match status" value="1"/>
</dbReference>
<comment type="function">
    <text evidence="1">Fluoride channel required for the rapid expulsion of cytoplasmic fluoride.</text>
</comment>
<feature type="transmembrane region" description="Helical" evidence="10">
    <location>
        <begin position="356"/>
        <end position="376"/>
    </location>
</feature>
<gene>
    <name evidence="11" type="ORF">BCV69DRAFT_283467</name>
</gene>
<feature type="region of interest" description="Disordered" evidence="9">
    <location>
        <begin position="1"/>
        <end position="115"/>
    </location>
</feature>
<dbReference type="RefSeq" id="XP_025347098.1">
    <property type="nucleotide sequence ID" value="XM_025492720.1"/>
</dbReference>
<dbReference type="PANTHER" id="PTHR28259:SF1">
    <property type="entry name" value="FLUORIDE EXPORT PROTEIN 1-RELATED"/>
    <property type="match status" value="1"/>
</dbReference>
<dbReference type="Proteomes" id="UP000245942">
    <property type="component" value="Unassembled WGS sequence"/>
</dbReference>
<evidence type="ECO:0000256" key="10">
    <source>
        <dbReference type="SAM" id="Phobius"/>
    </source>
</evidence>
<dbReference type="Pfam" id="PF02537">
    <property type="entry name" value="CRCB"/>
    <property type="match status" value="2"/>
</dbReference>
<protein>
    <recommendedName>
        <fullName evidence="13">CRCB-domain-containing protein</fullName>
    </recommendedName>
</protein>
<feature type="transmembrane region" description="Helical" evidence="10">
    <location>
        <begin position="158"/>
        <end position="175"/>
    </location>
</feature>
<keyword evidence="4 10" id="KW-0812">Transmembrane</keyword>
<evidence type="ECO:0000256" key="8">
    <source>
        <dbReference type="ARBA" id="ARBA00035585"/>
    </source>
</evidence>
<feature type="transmembrane region" description="Helical" evidence="10">
    <location>
        <begin position="327"/>
        <end position="350"/>
    </location>
</feature>
<dbReference type="GO" id="GO:1903425">
    <property type="term" value="F:fluoride transmembrane transporter activity"/>
    <property type="evidence" value="ECO:0007669"/>
    <property type="project" value="TreeGrafter"/>
</dbReference>
<feature type="transmembrane region" description="Helical" evidence="10">
    <location>
        <begin position="230"/>
        <end position="248"/>
    </location>
</feature>
<comment type="similarity">
    <text evidence="7">Belongs to the fluoride channel Fluc/FEX (TC 1.A.43) family.</text>
</comment>
<evidence type="ECO:0008006" key="13">
    <source>
        <dbReference type="Google" id="ProtNLM"/>
    </source>
</evidence>
<organism evidence="11 12">
    <name type="scientific">Pseudomicrostroma glucosiphilum</name>
    <dbReference type="NCBI Taxonomy" id="1684307"/>
    <lineage>
        <taxon>Eukaryota</taxon>
        <taxon>Fungi</taxon>
        <taxon>Dikarya</taxon>
        <taxon>Basidiomycota</taxon>
        <taxon>Ustilaginomycotina</taxon>
        <taxon>Exobasidiomycetes</taxon>
        <taxon>Microstromatales</taxon>
        <taxon>Microstromatales incertae sedis</taxon>
        <taxon>Pseudomicrostroma</taxon>
    </lineage>
</organism>
<feature type="transmembrane region" description="Helical" evidence="10">
    <location>
        <begin position="120"/>
        <end position="138"/>
    </location>
</feature>
<proteinExistence type="inferred from homology"/>
<accession>A0A316U529</accession>
<dbReference type="OrthoDB" id="409792at2759"/>
<evidence type="ECO:0000313" key="12">
    <source>
        <dbReference type="Proteomes" id="UP000245942"/>
    </source>
</evidence>
<evidence type="ECO:0000256" key="1">
    <source>
        <dbReference type="ARBA" id="ARBA00002598"/>
    </source>
</evidence>
<dbReference type="GO" id="GO:0005886">
    <property type="term" value="C:plasma membrane"/>
    <property type="evidence" value="ECO:0007669"/>
    <property type="project" value="UniProtKB-SubCell"/>
</dbReference>
<evidence type="ECO:0000256" key="9">
    <source>
        <dbReference type="SAM" id="MobiDB-lite"/>
    </source>
</evidence>
<dbReference type="InterPro" id="IPR003691">
    <property type="entry name" value="FluC"/>
</dbReference>
<feature type="compositionally biased region" description="Polar residues" evidence="9">
    <location>
        <begin position="36"/>
        <end position="45"/>
    </location>
</feature>
<evidence type="ECO:0000256" key="4">
    <source>
        <dbReference type="ARBA" id="ARBA00022692"/>
    </source>
</evidence>
<sequence length="503" mass="54213">MSHSQAASPLAVSPLHHQNRDSSQGVWSSGKGAPQENVSASSSGSRRPREQIRAEDVPQDDSFPSPAASYQGSSNRVQREGTPTEVGRQIEPFSAEEETAEETDKASNGEGDPPVSRLHATLRHCAILGLLAFASIWGTLTREGLIALNTYDGQSIKPVIWAQAVGCLVMGWTVANKEALDRLYPPVFVMLGTGYCGSVTTFSTWILNVFQAYGDQSHYNRHGLHNVMDALTQTFATLGISIAALTAGKHLARVLPATAVVDFIESAASKRRRRKSRRSLSSSHTQAVNGDSHRAQEHKTTSTYPPSGHKTHLIPSSTRSNPPLTPIVDVFCFLVLGIGFWIGAVLLAALPPQADFRPLTFALVFSPPGAILRWYLSPLNSAKGSKRFPYWPLGTFSANILAVFIICALFVGQHYGPTGTRLAASTTVSCQVLYGLQEGFCGCLSTISTFAVELRNLKPKRRAVGYAVGSYVIGIAICVLLIGAPWWSQGMDGSCEGLLSYPK</sequence>
<feature type="compositionally biased region" description="Basic and acidic residues" evidence="9">
    <location>
        <begin position="291"/>
        <end position="300"/>
    </location>
</feature>
<feature type="region of interest" description="Disordered" evidence="9">
    <location>
        <begin position="272"/>
        <end position="317"/>
    </location>
</feature>
<name>A0A316U529_9BASI</name>
<evidence type="ECO:0000256" key="3">
    <source>
        <dbReference type="ARBA" id="ARBA00022475"/>
    </source>
</evidence>
<evidence type="ECO:0000256" key="5">
    <source>
        <dbReference type="ARBA" id="ARBA00022989"/>
    </source>
</evidence>
<comment type="catalytic activity">
    <reaction evidence="8">
        <text>fluoride(in) = fluoride(out)</text>
        <dbReference type="Rhea" id="RHEA:76159"/>
        <dbReference type="ChEBI" id="CHEBI:17051"/>
    </reaction>
    <physiologicalReaction direction="left-to-right" evidence="8">
        <dbReference type="Rhea" id="RHEA:76160"/>
    </physiologicalReaction>
</comment>
<keyword evidence="5 10" id="KW-1133">Transmembrane helix</keyword>
<keyword evidence="12" id="KW-1185">Reference proteome</keyword>
<evidence type="ECO:0000256" key="7">
    <source>
        <dbReference type="ARBA" id="ARBA00035120"/>
    </source>
</evidence>
<dbReference type="EMBL" id="KZ819329">
    <property type="protein sequence ID" value="PWN19938.1"/>
    <property type="molecule type" value="Genomic_DNA"/>
</dbReference>
<feature type="compositionally biased region" description="Basic and acidic residues" evidence="9">
    <location>
        <begin position="47"/>
        <end position="56"/>
    </location>
</feature>
<dbReference type="AlphaFoldDB" id="A0A316U529"/>
<keyword evidence="6 10" id="KW-0472">Membrane</keyword>
<dbReference type="STRING" id="1684307.A0A316U529"/>
<feature type="transmembrane region" description="Helical" evidence="10">
    <location>
        <begin position="388"/>
        <end position="412"/>
    </location>
</feature>
<comment type="subcellular location">
    <subcellularLocation>
        <location evidence="2">Cell membrane</location>
        <topology evidence="2">Multi-pass membrane protein</topology>
    </subcellularLocation>
</comment>
<evidence type="ECO:0000313" key="11">
    <source>
        <dbReference type="EMBL" id="PWN19938.1"/>
    </source>
</evidence>
<feature type="transmembrane region" description="Helical" evidence="10">
    <location>
        <begin position="464"/>
        <end position="487"/>
    </location>
</feature>
<dbReference type="GeneID" id="37014454"/>